<dbReference type="InterPro" id="IPR015048">
    <property type="entry name" value="DUF1899"/>
</dbReference>
<dbReference type="PROSITE" id="PS00678">
    <property type="entry name" value="WD_REPEATS_1"/>
    <property type="match status" value="1"/>
</dbReference>
<dbReference type="SMART" id="SM01167">
    <property type="entry name" value="DUF1900"/>
    <property type="match status" value="1"/>
</dbReference>
<evidence type="ECO:0000256" key="9">
    <source>
        <dbReference type="SAM" id="MobiDB-lite"/>
    </source>
</evidence>
<dbReference type="AlphaFoldDB" id="A0AAE1FKN0"/>
<evidence type="ECO:0000256" key="5">
    <source>
        <dbReference type="ARBA" id="ARBA00023203"/>
    </source>
</evidence>
<proteinExistence type="inferred from homology"/>
<dbReference type="Gene3D" id="2.130.10.10">
    <property type="entry name" value="YVTN repeat-like/Quinoprotein amine dehydrogenase"/>
    <property type="match status" value="1"/>
</dbReference>
<evidence type="ECO:0000259" key="10">
    <source>
        <dbReference type="SMART" id="SM01166"/>
    </source>
</evidence>
<feature type="repeat" description="WD" evidence="6">
    <location>
        <begin position="141"/>
        <end position="175"/>
    </location>
</feature>
<comment type="caution">
    <text evidence="11">The sequence shown here is derived from an EMBL/GenBank/DDBJ whole genome shotgun (WGS) entry which is preliminary data.</text>
</comment>
<dbReference type="InterPro" id="IPR001680">
    <property type="entry name" value="WD40_rpt"/>
</dbReference>
<evidence type="ECO:0000256" key="3">
    <source>
        <dbReference type="ARBA" id="ARBA00022737"/>
    </source>
</evidence>
<dbReference type="PROSITE" id="PS50082">
    <property type="entry name" value="WD_REPEATS_2"/>
    <property type="match status" value="2"/>
</dbReference>
<evidence type="ECO:0000256" key="6">
    <source>
        <dbReference type="PROSITE-ProRule" id="PRU00221"/>
    </source>
</evidence>
<feature type="repeat" description="WD" evidence="6">
    <location>
        <begin position="91"/>
        <end position="133"/>
    </location>
</feature>
<dbReference type="InterPro" id="IPR019775">
    <property type="entry name" value="WD40_repeat_CS"/>
</dbReference>
<evidence type="ECO:0000256" key="4">
    <source>
        <dbReference type="ARBA" id="ARBA00023054"/>
    </source>
</evidence>
<evidence type="ECO:0000256" key="1">
    <source>
        <dbReference type="ARBA" id="ARBA00009482"/>
    </source>
</evidence>
<dbReference type="Pfam" id="PF16300">
    <property type="entry name" value="WD40_4"/>
    <property type="match status" value="1"/>
</dbReference>
<feature type="coiled-coil region" evidence="8">
    <location>
        <begin position="454"/>
        <end position="488"/>
    </location>
</feature>
<comment type="similarity">
    <text evidence="1 7">Belongs to the WD repeat coronin family.</text>
</comment>
<accession>A0AAE1FKN0</accession>
<dbReference type="SUPFAM" id="SSF50978">
    <property type="entry name" value="WD40 repeat-like"/>
    <property type="match status" value="1"/>
</dbReference>
<dbReference type="InterPro" id="IPR015505">
    <property type="entry name" value="Coronin"/>
</dbReference>
<dbReference type="SMART" id="SM01166">
    <property type="entry name" value="DUF1899"/>
    <property type="match status" value="1"/>
</dbReference>
<dbReference type="InterPro" id="IPR036322">
    <property type="entry name" value="WD40_repeat_dom_sf"/>
</dbReference>
<name>A0AAE1FKN0_PETCI</name>
<dbReference type="PANTHER" id="PTHR10856:SF0">
    <property type="entry name" value="CORONIN"/>
    <property type="match status" value="1"/>
</dbReference>
<dbReference type="SMART" id="SM00320">
    <property type="entry name" value="WD40"/>
    <property type="match status" value="3"/>
</dbReference>
<dbReference type="FunFam" id="2.130.10.10:FF:000502">
    <property type="entry name" value="Coronin"/>
    <property type="match status" value="1"/>
</dbReference>
<evidence type="ECO:0000256" key="7">
    <source>
        <dbReference type="RuleBase" id="RU280818"/>
    </source>
</evidence>
<keyword evidence="2 6" id="KW-0853">WD repeat</keyword>
<keyword evidence="12" id="KW-1185">Reference proteome</keyword>
<protein>
    <recommendedName>
        <fullName evidence="7">Coronin</fullName>
    </recommendedName>
</protein>
<organism evidence="11 12">
    <name type="scientific">Petrolisthes cinctipes</name>
    <name type="common">Flat porcelain crab</name>
    <dbReference type="NCBI Taxonomy" id="88211"/>
    <lineage>
        <taxon>Eukaryota</taxon>
        <taxon>Metazoa</taxon>
        <taxon>Ecdysozoa</taxon>
        <taxon>Arthropoda</taxon>
        <taxon>Crustacea</taxon>
        <taxon>Multicrustacea</taxon>
        <taxon>Malacostraca</taxon>
        <taxon>Eumalacostraca</taxon>
        <taxon>Eucarida</taxon>
        <taxon>Decapoda</taxon>
        <taxon>Pleocyemata</taxon>
        <taxon>Anomura</taxon>
        <taxon>Galatheoidea</taxon>
        <taxon>Porcellanidae</taxon>
        <taxon>Petrolisthes</taxon>
    </lineage>
</organism>
<dbReference type="InterPro" id="IPR015943">
    <property type="entry name" value="WD40/YVTN_repeat-like_dom_sf"/>
</dbReference>
<evidence type="ECO:0000313" key="11">
    <source>
        <dbReference type="EMBL" id="KAK3875922.1"/>
    </source>
</evidence>
<dbReference type="GO" id="GO:0007015">
    <property type="term" value="P:actin filament organization"/>
    <property type="evidence" value="ECO:0007669"/>
    <property type="project" value="TreeGrafter"/>
</dbReference>
<keyword evidence="4 8" id="KW-0175">Coiled coil</keyword>
<feature type="region of interest" description="Disordered" evidence="9">
    <location>
        <begin position="500"/>
        <end position="533"/>
    </location>
</feature>
<dbReference type="GO" id="GO:0051015">
    <property type="term" value="F:actin filament binding"/>
    <property type="evidence" value="ECO:0007669"/>
    <property type="project" value="TreeGrafter"/>
</dbReference>
<evidence type="ECO:0000313" key="12">
    <source>
        <dbReference type="Proteomes" id="UP001286313"/>
    </source>
</evidence>
<gene>
    <name evidence="11" type="ORF">Pcinc_019240</name>
</gene>
<dbReference type="Proteomes" id="UP001286313">
    <property type="component" value="Unassembled WGS sequence"/>
</dbReference>
<dbReference type="Pfam" id="PF00400">
    <property type="entry name" value="WD40"/>
    <property type="match status" value="2"/>
</dbReference>
<dbReference type="PROSITE" id="PS50294">
    <property type="entry name" value="WD_REPEATS_REGION"/>
    <property type="match status" value="2"/>
</dbReference>
<evidence type="ECO:0000256" key="2">
    <source>
        <dbReference type="ARBA" id="ARBA00022574"/>
    </source>
</evidence>
<evidence type="ECO:0000256" key="8">
    <source>
        <dbReference type="SAM" id="Coils"/>
    </source>
</evidence>
<feature type="compositionally biased region" description="Polar residues" evidence="9">
    <location>
        <begin position="505"/>
        <end position="526"/>
    </location>
</feature>
<dbReference type="Pfam" id="PF08953">
    <property type="entry name" value="DUF1899"/>
    <property type="match status" value="1"/>
</dbReference>
<reference evidence="11" key="1">
    <citation type="submission" date="2023-10" db="EMBL/GenBank/DDBJ databases">
        <title>Genome assemblies of two species of porcelain crab, Petrolisthes cinctipes and Petrolisthes manimaculis (Anomura: Porcellanidae).</title>
        <authorList>
            <person name="Angst P."/>
        </authorList>
    </citation>
    <scope>NUCLEOTIDE SEQUENCE</scope>
    <source>
        <strain evidence="11">PB745_01</strain>
        <tissue evidence="11">Gill</tissue>
    </source>
</reference>
<sequence length="533" mass="59359">MSLGCNQPQTKMSFRLVRQSKFRHVYGTCLKREQCFDNVRVSKSSWDSTFCAVNPKFCAIIVESGGGGAFIVLPLNKINKAGRIPPDHPLVGGHKGPVLDIAWDPFNDNVIASGSEDCVVKVWQIPDYGLVTTMTESVVDLMYHQRRVGMVVWHPTANNVLLSAGSDNIVVIWNVGCGDPLCTVDVHPDIIYSCCFNWDGSLLLTTCKDKKIRIINPRDGEVFEEATSHEGSKATRAIFLKNGLVFTTGFSKRSERQYSLRAPGHLDDPITMVELDSSNGVMFPMYDPDTNLVYLCGKGDSVIRYFEITPEVPFVHYINTFQLPDPQRGIGMMPKRGVDVTTCEITRFYRLNNNGFCQIITMTVPRKSELFQEDLYPDTSGDIPAVSAEEWGEGQNKDPILMSLKDGYQATQKTELKVTKKKTNILDRMPPTGKVKSEEDGKATAISSEALEKVNEVTKVNDDLRKRIDELQTEMKKFKAVFLKQENRIRVLENKLGELVGPGSTPASTQQAPPSPVSTNTVNNNCDMAPDEV</sequence>
<feature type="domain" description="DUF1899" evidence="10">
    <location>
        <begin position="15"/>
        <end position="79"/>
    </location>
</feature>
<dbReference type="EMBL" id="JAWQEG010001896">
    <property type="protein sequence ID" value="KAK3875922.1"/>
    <property type="molecule type" value="Genomic_DNA"/>
</dbReference>
<dbReference type="PANTHER" id="PTHR10856">
    <property type="entry name" value="CORONIN"/>
    <property type="match status" value="1"/>
</dbReference>
<keyword evidence="3 7" id="KW-0677">Repeat</keyword>
<keyword evidence="5" id="KW-0009">Actin-binding</keyword>